<proteinExistence type="predicted"/>
<keyword evidence="2" id="KW-1185">Reference proteome</keyword>
<organism evidence="1 2">
    <name type="scientific">Halomonas citrativorans</name>
    <dbReference type="NCBI Taxonomy" id="2742612"/>
    <lineage>
        <taxon>Bacteria</taxon>
        <taxon>Pseudomonadati</taxon>
        <taxon>Pseudomonadota</taxon>
        <taxon>Gammaproteobacteria</taxon>
        <taxon>Oceanospirillales</taxon>
        <taxon>Halomonadaceae</taxon>
        <taxon>Halomonas</taxon>
    </lineage>
</organism>
<comment type="caution">
    <text evidence="1">The sequence shown here is derived from an EMBL/GenBank/DDBJ whole genome shotgun (WGS) entry which is preliminary data.</text>
</comment>
<dbReference type="RefSeq" id="WP_192527701.1">
    <property type="nucleotide sequence ID" value="NZ_RRZC01000010.1"/>
</dbReference>
<dbReference type="Pfam" id="PF06475">
    <property type="entry name" value="Glycolipid_bind"/>
    <property type="match status" value="1"/>
</dbReference>
<evidence type="ECO:0000313" key="1">
    <source>
        <dbReference type="EMBL" id="MBE0404019.1"/>
    </source>
</evidence>
<dbReference type="InterPro" id="IPR009467">
    <property type="entry name" value="Glycolipid-bd_prot_put"/>
</dbReference>
<dbReference type="EMBL" id="RRZC01000010">
    <property type="protein sequence ID" value="MBE0404019.1"/>
    <property type="molecule type" value="Genomic_DNA"/>
</dbReference>
<sequence length="189" mass="21029">MTMPTKDTIVWQRLDLPGHELCNVSSGERGHLLTGTSIFVAEGNKCLLSYRVVCDAAWKTQEVHVAGNINDEPIDVVLMVEPGNVWTLNGVEQPQVEGCIDVDLAFSPATNLLPIRRCDMAIGDSEQAVAAWLTFPELTLEKLPQRYTRQSESIFNYVSSGGDFETELTVRSSGFVSNYPLLWREEHGE</sequence>
<protein>
    <submittedName>
        <fullName evidence="1">Glycolipid-binding domain-containing protein</fullName>
    </submittedName>
</protein>
<dbReference type="Proteomes" id="UP000754821">
    <property type="component" value="Unassembled WGS sequence"/>
</dbReference>
<evidence type="ECO:0000313" key="2">
    <source>
        <dbReference type="Proteomes" id="UP000754821"/>
    </source>
</evidence>
<accession>A0ABR9FCE4</accession>
<name>A0ABR9FCE4_9GAMM</name>
<dbReference type="SUPFAM" id="SSF159275">
    <property type="entry name" value="PA1994-like"/>
    <property type="match status" value="1"/>
</dbReference>
<reference evidence="1 2" key="1">
    <citation type="submission" date="2020-07" db="EMBL/GenBank/DDBJ databases">
        <title>Halophilic bacteria isolated from french cheeses.</title>
        <authorList>
            <person name="Kothe C.I."/>
            <person name="Farah-Kraiem B."/>
            <person name="Renault P."/>
            <person name="Dridi B."/>
        </authorList>
    </citation>
    <scope>NUCLEOTIDE SEQUENCE [LARGE SCALE GENOMIC DNA]</scope>
    <source>
        <strain evidence="1 2">FME16</strain>
    </source>
</reference>
<gene>
    <name evidence="1" type="ORF">EI163_10715</name>
</gene>